<protein>
    <submittedName>
        <fullName evidence="1">Uncharacterized protein</fullName>
    </submittedName>
</protein>
<evidence type="ECO:0000313" key="1">
    <source>
        <dbReference type="EMBL" id="CAH0365024.1"/>
    </source>
</evidence>
<reference evidence="1" key="1">
    <citation type="submission" date="2021-11" db="EMBL/GenBank/DDBJ databases">
        <authorList>
            <consortium name="Genoscope - CEA"/>
            <person name="William W."/>
        </authorList>
    </citation>
    <scope>NUCLEOTIDE SEQUENCE</scope>
</reference>
<dbReference type="OrthoDB" id="44061at2759"/>
<evidence type="ECO:0000313" key="2">
    <source>
        <dbReference type="Proteomes" id="UP000789595"/>
    </source>
</evidence>
<dbReference type="Gene3D" id="2.170.150.20">
    <property type="entry name" value="Peptide methionine sulfoxide reductase"/>
    <property type="match status" value="1"/>
</dbReference>
<dbReference type="AlphaFoldDB" id="A0A8J2SCA5"/>
<dbReference type="EMBL" id="CAKKNE010000001">
    <property type="protein sequence ID" value="CAH0365024.1"/>
    <property type="molecule type" value="Genomic_DNA"/>
</dbReference>
<sequence length="253" mass="28350">MPLVRLFAHKALTKAIPLPKLQARLCEIWGVKPQTTKLLLTRVDDWTSDQFDEDVYVSVRAKATPERTRDVVLEGCRQVQEAFRAEGLVANVRLETYTKYGPPVVMGSEDIMGPKAHGTCTQPVQHDLRFGCDAKTADRICCFNRHYAEHSGYAWGTSWPTEIPEEPINYYDSVSGKQLFRAPVGRTKAEFLKESKAHGWPSFRDAEVNWEHVRVLGDGETVSVDGTHLGHNLPDGKGNRYCINLVCVAGKPV</sequence>
<accession>A0A8J2SCA5</accession>
<gene>
    <name evidence="1" type="ORF">PECAL_1P14260</name>
</gene>
<comment type="caution">
    <text evidence="1">The sequence shown here is derived from an EMBL/GenBank/DDBJ whole genome shotgun (WGS) entry which is preliminary data.</text>
</comment>
<name>A0A8J2SCA5_9STRA</name>
<dbReference type="InterPro" id="IPR011057">
    <property type="entry name" value="Mss4-like_sf"/>
</dbReference>
<organism evidence="1 2">
    <name type="scientific">Pelagomonas calceolata</name>
    <dbReference type="NCBI Taxonomy" id="35677"/>
    <lineage>
        <taxon>Eukaryota</taxon>
        <taxon>Sar</taxon>
        <taxon>Stramenopiles</taxon>
        <taxon>Ochrophyta</taxon>
        <taxon>Pelagophyceae</taxon>
        <taxon>Pelagomonadales</taxon>
        <taxon>Pelagomonadaceae</taxon>
        <taxon>Pelagomonas</taxon>
    </lineage>
</organism>
<keyword evidence="2" id="KW-1185">Reference proteome</keyword>
<dbReference type="SUPFAM" id="SSF51316">
    <property type="entry name" value="Mss4-like"/>
    <property type="match status" value="1"/>
</dbReference>
<dbReference type="Proteomes" id="UP000789595">
    <property type="component" value="Unassembled WGS sequence"/>
</dbReference>
<proteinExistence type="predicted"/>